<organism evidence="1 2">
    <name type="scientific">Catenovulum maritimum</name>
    <dbReference type="NCBI Taxonomy" id="1513271"/>
    <lineage>
        <taxon>Bacteria</taxon>
        <taxon>Pseudomonadati</taxon>
        <taxon>Pseudomonadota</taxon>
        <taxon>Gammaproteobacteria</taxon>
        <taxon>Alteromonadales</taxon>
        <taxon>Alteromonadaceae</taxon>
        <taxon>Catenovulum</taxon>
    </lineage>
</organism>
<evidence type="ECO:0000313" key="2">
    <source>
        <dbReference type="Proteomes" id="UP000037600"/>
    </source>
</evidence>
<dbReference type="RefSeq" id="WP_048687988.1">
    <property type="nucleotide sequence ID" value="NZ_KQ130482.1"/>
</dbReference>
<comment type="caution">
    <text evidence="1">The sequence shown here is derived from an EMBL/GenBank/DDBJ whole genome shotgun (WGS) entry which is preliminary data.</text>
</comment>
<dbReference type="OrthoDB" id="6386642at2"/>
<sequence>MSMSLFVVLALEVEPNSNTLNLSAKEFGYNIEYSKNVELKRHTGFLPAVLDNQKTGVELYSFLADELPNQFKVLVPTDYQQGFVYQLKFSGDAMEVKTAFTTAIILNTKYNGVAIEDQSGALLSVEQLTQSLAYFSSM</sequence>
<dbReference type="EMBL" id="LAZL01000001">
    <property type="protein sequence ID" value="KMT67057.1"/>
    <property type="molecule type" value="Genomic_DNA"/>
</dbReference>
<dbReference type="Proteomes" id="UP000037600">
    <property type="component" value="Unassembled WGS sequence"/>
</dbReference>
<dbReference type="PATRIC" id="fig|1513271.3.peg.47"/>
<accession>A0A0J8GWC9</accession>
<gene>
    <name evidence="1" type="ORF">XM47_00220</name>
</gene>
<evidence type="ECO:0000313" key="1">
    <source>
        <dbReference type="EMBL" id="KMT67057.1"/>
    </source>
</evidence>
<proteinExistence type="predicted"/>
<protein>
    <submittedName>
        <fullName evidence="1">Uncharacterized protein</fullName>
    </submittedName>
</protein>
<dbReference type="STRING" id="1513271.XM47_00220"/>
<dbReference type="AlphaFoldDB" id="A0A0J8GWC9"/>
<keyword evidence="2" id="KW-1185">Reference proteome</keyword>
<reference evidence="1 2" key="1">
    <citation type="submission" date="2015-04" db="EMBL/GenBank/DDBJ databases">
        <title>Draft Genome Sequence of the Novel Agar-Digesting Marine Bacterium Q1.</title>
        <authorList>
            <person name="Li Y."/>
            <person name="Li D."/>
            <person name="Chen G."/>
            <person name="Du Z."/>
        </authorList>
    </citation>
    <scope>NUCLEOTIDE SEQUENCE [LARGE SCALE GENOMIC DNA]</scope>
    <source>
        <strain evidence="1 2">Q1</strain>
    </source>
</reference>
<name>A0A0J8GWC9_9ALTE</name>